<dbReference type="Proteomes" id="UP000320948">
    <property type="component" value="Unassembled WGS sequence"/>
</dbReference>
<comment type="caution">
    <text evidence="2">The sequence shown here is derived from an EMBL/GenBank/DDBJ whole genome shotgun (WGS) entry which is preliminary data.</text>
</comment>
<protein>
    <recommendedName>
        <fullName evidence="4">Flagellar FliJ protein</fullName>
    </recommendedName>
</protein>
<proteinExistence type="predicted"/>
<evidence type="ECO:0000256" key="1">
    <source>
        <dbReference type="SAM" id="Coils"/>
    </source>
</evidence>
<evidence type="ECO:0008006" key="4">
    <source>
        <dbReference type="Google" id="ProtNLM"/>
    </source>
</evidence>
<accession>A0A6N4RBV1</accession>
<evidence type="ECO:0000313" key="3">
    <source>
        <dbReference type="Proteomes" id="UP000320948"/>
    </source>
</evidence>
<gene>
    <name evidence="2" type="ORF">DI628_07380</name>
</gene>
<sequence>MAETLEVLIKVAERKVETVQSALAKTREAIAACRERVKELEQEAAVAFVTAVAEDDVLSLQAAGAFQERVRREIAELKQMEEVLLEQEAVQQKQLQELYAQQKTYELLWEKKLMERRKERMKKAQNALDEVAGRIKS</sequence>
<dbReference type="EMBL" id="VAFM01000002">
    <property type="protein sequence ID" value="TKW60711.1"/>
    <property type="molecule type" value="Genomic_DNA"/>
</dbReference>
<reference evidence="2 3" key="1">
    <citation type="journal article" date="2017" name="Nat. Commun.">
        <title>In situ click chemistry generation of cyclooxygenase-2 inhibitors.</title>
        <authorList>
            <person name="Bhardwaj A."/>
            <person name="Kaur J."/>
            <person name="Wuest M."/>
            <person name="Wuest F."/>
        </authorList>
    </citation>
    <scope>NUCLEOTIDE SEQUENCE [LARGE SCALE GENOMIC DNA]</scope>
    <source>
        <strain evidence="2">S2_018_000_R2_106</strain>
    </source>
</reference>
<keyword evidence="1" id="KW-0175">Coiled coil</keyword>
<evidence type="ECO:0000313" key="2">
    <source>
        <dbReference type="EMBL" id="TKW60711.1"/>
    </source>
</evidence>
<dbReference type="AlphaFoldDB" id="A0A6N4RBV1"/>
<organism evidence="2 3">
    <name type="scientific">Blastochloris viridis</name>
    <name type="common">Rhodopseudomonas viridis</name>
    <dbReference type="NCBI Taxonomy" id="1079"/>
    <lineage>
        <taxon>Bacteria</taxon>
        <taxon>Pseudomonadati</taxon>
        <taxon>Pseudomonadota</taxon>
        <taxon>Alphaproteobacteria</taxon>
        <taxon>Hyphomicrobiales</taxon>
        <taxon>Blastochloridaceae</taxon>
        <taxon>Blastochloris</taxon>
    </lineage>
</organism>
<feature type="coiled-coil region" evidence="1">
    <location>
        <begin position="2"/>
        <end position="43"/>
    </location>
</feature>
<dbReference type="InterPro" id="IPR053716">
    <property type="entry name" value="Flag_assembly_chemotaxis_eff"/>
</dbReference>
<name>A0A6N4RBV1_BLAVI</name>
<dbReference type="Gene3D" id="1.10.287.1700">
    <property type="match status" value="1"/>
</dbReference>